<keyword evidence="3" id="KW-1185">Reference proteome</keyword>
<comment type="caution">
    <text evidence="2">The sequence shown here is derived from an EMBL/GenBank/DDBJ whole genome shotgun (WGS) entry which is preliminary data.</text>
</comment>
<dbReference type="EMBL" id="SRRZ01000102">
    <property type="protein sequence ID" value="NQE36878.1"/>
    <property type="molecule type" value="Genomic_DNA"/>
</dbReference>
<protein>
    <submittedName>
        <fullName evidence="2">Uncharacterized protein</fullName>
    </submittedName>
</protein>
<feature type="region of interest" description="Disordered" evidence="1">
    <location>
        <begin position="240"/>
        <end position="262"/>
    </location>
</feature>
<evidence type="ECO:0000313" key="2">
    <source>
        <dbReference type="EMBL" id="NQE36878.1"/>
    </source>
</evidence>
<evidence type="ECO:0000256" key="1">
    <source>
        <dbReference type="SAM" id="MobiDB-lite"/>
    </source>
</evidence>
<dbReference type="Proteomes" id="UP000702425">
    <property type="component" value="Unassembled WGS sequence"/>
</dbReference>
<evidence type="ECO:0000313" key="3">
    <source>
        <dbReference type="Proteomes" id="UP000702425"/>
    </source>
</evidence>
<name>A0ABX2D329_9CYAN</name>
<reference evidence="2 3" key="1">
    <citation type="journal article" date="2020" name="Sci. Rep.">
        <title>A novel cyanobacterial geosmin producer, revising GeoA distribution and dispersion patterns in Bacteria.</title>
        <authorList>
            <person name="Churro C."/>
            <person name="Semedo-Aguiar A.P."/>
            <person name="Silva A.D."/>
            <person name="Pereira-Leal J.B."/>
            <person name="Leite R.B."/>
        </authorList>
    </citation>
    <scope>NUCLEOTIDE SEQUENCE [LARGE SCALE GENOMIC DNA]</scope>
    <source>
        <strain evidence="2 3">IPMA8</strain>
    </source>
</reference>
<feature type="region of interest" description="Disordered" evidence="1">
    <location>
        <begin position="53"/>
        <end position="73"/>
    </location>
</feature>
<accession>A0ABX2D329</accession>
<organism evidence="2 3">
    <name type="scientific">Microcoleus asticus IPMA8</name>
    <dbReference type="NCBI Taxonomy" id="2563858"/>
    <lineage>
        <taxon>Bacteria</taxon>
        <taxon>Bacillati</taxon>
        <taxon>Cyanobacteriota</taxon>
        <taxon>Cyanophyceae</taxon>
        <taxon>Oscillatoriophycideae</taxon>
        <taxon>Oscillatoriales</taxon>
        <taxon>Microcoleaceae</taxon>
        <taxon>Microcoleus</taxon>
        <taxon>Microcoleus asticus</taxon>
    </lineage>
</organism>
<proteinExistence type="predicted"/>
<gene>
    <name evidence="2" type="ORF">E5S67_04644</name>
</gene>
<feature type="compositionally biased region" description="Polar residues" evidence="1">
    <location>
        <begin position="56"/>
        <end position="73"/>
    </location>
</feature>
<sequence length="262" mass="28365">MQTLYYMLVTIKNPTKIDKKRSTAARAIMWGKFSRKSRSLDRPNQPKKLTIRSAMHNRNFSRTSSPKPAPTGSNPTARWILALGTQLAALGLLASALPISPASAITIRIPRNRNPYRVCALELIEAGVGAEAAASACADALRPRDISKCALQINRKTNISGVEALSSCRRVRRPAELATCVVNINGKTRTQPAAPLLVLDGCRRSLLPQQFAECVVGLSGRLDFPTDRLIATCLDPRDTVSLDGRPAPTPPVELISPPSLPN</sequence>